<accession>A0ABQ3UPF1</accession>
<dbReference type="RefSeq" id="WP_201371302.1">
    <property type="nucleotide sequence ID" value="NZ_BNJG01000001.1"/>
</dbReference>
<evidence type="ECO:0000256" key="1">
    <source>
        <dbReference type="ARBA" id="ARBA00004167"/>
    </source>
</evidence>
<keyword evidence="5" id="KW-1133">Transmembrane helix</keyword>
<name>A0ABQ3UPF1_9CHLR</name>
<proteinExistence type="predicted"/>
<evidence type="ECO:0000256" key="5">
    <source>
        <dbReference type="ARBA" id="ARBA00022989"/>
    </source>
</evidence>
<keyword evidence="3" id="KW-0812">Transmembrane</keyword>
<organism evidence="8 9">
    <name type="scientific">Ktedonobacter robiniae</name>
    <dbReference type="NCBI Taxonomy" id="2778365"/>
    <lineage>
        <taxon>Bacteria</taxon>
        <taxon>Bacillati</taxon>
        <taxon>Chloroflexota</taxon>
        <taxon>Ktedonobacteria</taxon>
        <taxon>Ktedonobacterales</taxon>
        <taxon>Ktedonobacteraceae</taxon>
        <taxon>Ktedonobacter</taxon>
    </lineage>
</organism>
<comment type="subcellular location">
    <subcellularLocation>
        <location evidence="1">Membrane</location>
        <topology evidence="1">Single-pass membrane protein</topology>
    </subcellularLocation>
</comment>
<comment type="caution">
    <text evidence="8">The sequence shown here is derived from an EMBL/GenBank/DDBJ whole genome shotgun (WGS) entry which is preliminary data.</text>
</comment>
<evidence type="ECO:0000256" key="3">
    <source>
        <dbReference type="ARBA" id="ARBA00022692"/>
    </source>
</evidence>
<evidence type="ECO:0000313" key="8">
    <source>
        <dbReference type="EMBL" id="GHO54614.1"/>
    </source>
</evidence>
<dbReference type="Pfam" id="PF02416">
    <property type="entry name" value="TatA_B_E"/>
    <property type="match status" value="1"/>
</dbReference>
<evidence type="ECO:0000256" key="6">
    <source>
        <dbReference type="ARBA" id="ARBA00023010"/>
    </source>
</evidence>
<keyword evidence="4" id="KW-0653">Protein transport</keyword>
<keyword evidence="6" id="KW-0811">Translocation</keyword>
<evidence type="ECO:0008006" key="10">
    <source>
        <dbReference type="Google" id="ProtNLM"/>
    </source>
</evidence>
<protein>
    <recommendedName>
        <fullName evidence="10">Twin-arginine translocase TatA/TatE family subunit</fullName>
    </recommendedName>
</protein>
<sequence length="82" mass="8827">MGFHPLELAVLAVVVLAIFGPKTLSSFMHSAGKTAGQAKQAKDKFMAEVPVEDFSKLKDQVNAVSNPGKAVQKMLLEEKKAE</sequence>
<evidence type="ECO:0000256" key="2">
    <source>
        <dbReference type="ARBA" id="ARBA00022448"/>
    </source>
</evidence>
<keyword evidence="9" id="KW-1185">Reference proteome</keyword>
<evidence type="ECO:0000256" key="4">
    <source>
        <dbReference type="ARBA" id="ARBA00022927"/>
    </source>
</evidence>
<evidence type="ECO:0000256" key="7">
    <source>
        <dbReference type="ARBA" id="ARBA00023136"/>
    </source>
</evidence>
<gene>
    <name evidence="8" type="ORF">KSB_30890</name>
</gene>
<keyword evidence="7" id="KW-0472">Membrane</keyword>
<dbReference type="EMBL" id="BNJG01000001">
    <property type="protein sequence ID" value="GHO54614.1"/>
    <property type="molecule type" value="Genomic_DNA"/>
</dbReference>
<evidence type="ECO:0000313" key="9">
    <source>
        <dbReference type="Proteomes" id="UP000654345"/>
    </source>
</evidence>
<dbReference type="Proteomes" id="UP000654345">
    <property type="component" value="Unassembled WGS sequence"/>
</dbReference>
<dbReference type="InterPro" id="IPR003369">
    <property type="entry name" value="TatA/B/E"/>
</dbReference>
<keyword evidence="2" id="KW-0813">Transport</keyword>
<reference evidence="8 9" key="1">
    <citation type="journal article" date="2021" name="Int. J. Syst. Evol. Microbiol.">
        <title>Reticulibacter mediterranei gen. nov., sp. nov., within the new family Reticulibacteraceae fam. nov., and Ktedonospora formicarum gen. nov., sp. nov., Ktedonobacter robiniae sp. nov., Dictyobacter formicarum sp. nov. and Dictyobacter arantiisoli sp. nov., belonging to the class Ktedonobacteria.</title>
        <authorList>
            <person name="Yabe S."/>
            <person name="Zheng Y."/>
            <person name="Wang C.M."/>
            <person name="Sakai Y."/>
            <person name="Abe K."/>
            <person name="Yokota A."/>
            <person name="Donadio S."/>
            <person name="Cavaletti L."/>
            <person name="Monciardini P."/>
        </authorList>
    </citation>
    <scope>NUCLEOTIDE SEQUENCE [LARGE SCALE GENOMIC DNA]</scope>
    <source>
        <strain evidence="8 9">SOSP1-30</strain>
    </source>
</reference>
<dbReference type="Gene3D" id="1.20.5.3310">
    <property type="match status" value="1"/>
</dbReference>